<dbReference type="EMBL" id="AAKL01000025">
    <property type="protein sequence ID" value="EAP72702.1"/>
    <property type="molecule type" value="Genomic_DNA"/>
</dbReference>
<comment type="caution">
    <text evidence="1">The sequence shown here is derived from an EMBL/GenBank/DDBJ whole genome shotgun (WGS) entry which is preliminary data.</text>
</comment>
<dbReference type="AlphaFoldDB" id="A0AB33VF36"/>
<evidence type="ECO:0000313" key="1">
    <source>
        <dbReference type="EMBL" id="EAP72702.1"/>
    </source>
</evidence>
<accession>A0AB33VF36</accession>
<dbReference type="Proteomes" id="UP000005933">
    <property type="component" value="Unassembled WGS sequence"/>
</dbReference>
<gene>
    <name evidence="1" type="ORF">RRSL_02208</name>
</gene>
<reference evidence="1 2" key="1">
    <citation type="journal article" date="2006" name="Mol. Plant Microbe Interact.">
        <title>Identification of open reading frames unique to a select agent: Ralstonia solanacearum race 3 biovar 2.</title>
        <authorList>
            <person name="Gabriel D.W."/>
            <person name="Allen C."/>
            <person name="Schell M."/>
            <person name="Denny T.P."/>
            <person name="Greenberg J.T."/>
            <person name="Duan Y.P."/>
            <person name="Flores-Cruz Z."/>
            <person name="Huang Q."/>
            <person name="Clifford J.M."/>
            <person name="Presting G."/>
            <person name="Gonzalez E.T."/>
            <person name="Reddy J."/>
            <person name="Elphinstone J."/>
            <person name="Swanson J."/>
            <person name="Yao J."/>
            <person name="Mulholland V."/>
            <person name="Liu L."/>
            <person name="Farmerie W."/>
            <person name="Patnaikuni M."/>
            <person name="Balogh B."/>
            <person name="Norman D."/>
            <person name="Alvarez A."/>
            <person name="Castillo J.A."/>
            <person name="Jones J."/>
            <person name="Saddler G."/>
            <person name="Walunas T."/>
            <person name="Zhukov A."/>
            <person name="Mikhailova N."/>
        </authorList>
    </citation>
    <scope>NUCLEOTIDE SEQUENCE [LARGE SCALE GENOMIC DNA]</scope>
    <source>
        <strain evidence="1 2">UW551</strain>
    </source>
</reference>
<sequence length="101" mass="11690">MCSCNALPTRDMSDSVLAITDFLKSIGEKLSGMVIERTLDVEVTRGREKPVCLRTPVEFRHDKNWPKIVIFELDDIGFHVEYSTRHQEFTFERSRGCLGKR</sequence>
<protein>
    <submittedName>
        <fullName evidence="1">Uncharacterized protein</fullName>
    </submittedName>
</protein>
<name>A0AB33VF36_RALSU</name>
<proteinExistence type="predicted"/>
<evidence type="ECO:0000313" key="2">
    <source>
        <dbReference type="Proteomes" id="UP000005933"/>
    </source>
</evidence>
<organism evidence="1 2">
    <name type="scientific">Ralstonia solanacearum (strain UW551)</name>
    <dbReference type="NCBI Taxonomy" id="342110"/>
    <lineage>
        <taxon>Bacteria</taxon>
        <taxon>Pseudomonadati</taxon>
        <taxon>Pseudomonadota</taxon>
        <taxon>Betaproteobacteria</taxon>
        <taxon>Burkholderiales</taxon>
        <taxon>Burkholderiaceae</taxon>
        <taxon>Ralstonia</taxon>
        <taxon>Ralstonia solanacearum species complex</taxon>
    </lineage>
</organism>